<evidence type="ECO:0000256" key="3">
    <source>
        <dbReference type="ARBA" id="ARBA00022764"/>
    </source>
</evidence>
<feature type="signal peptide" evidence="4">
    <location>
        <begin position="1"/>
        <end position="23"/>
    </location>
</feature>
<gene>
    <name evidence="4 7" type="primary">lptA</name>
    <name evidence="7" type="ORF">C6Y40_22120</name>
</gene>
<dbReference type="GO" id="GO:0017089">
    <property type="term" value="F:glycolipid transfer activity"/>
    <property type="evidence" value="ECO:0007669"/>
    <property type="project" value="TreeGrafter"/>
</dbReference>
<dbReference type="PANTHER" id="PTHR36504:SF1">
    <property type="entry name" value="LIPOPOLYSACCHARIDE EXPORT SYSTEM PROTEIN LPTA"/>
    <property type="match status" value="1"/>
</dbReference>
<dbReference type="AlphaFoldDB" id="A0A2S9V4Q5"/>
<dbReference type="GO" id="GO:0043165">
    <property type="term" value="P:Gram-negative-bacterium-type cell outer membrane assembly"/>
    <property type="evidence" value="ECO:0007669"/>
    <property type="project" value="UniProtKB-UniRule"/>
</dbReference>
<proteinExistence type="inferred from homology"/>
<comment type="similarity">
    <text evidence="4">Belongs to the LptA family.</text>
</comment>
<organism evidence="7 8">
    <name type="scientific">Alteromonas alba</name>
    <dbReference type="NCBI Taxonomy" id="2079529"/>
    <lineage>
        <taxon>Bacteria</taxon>
        <taxon>Pseudomonadati</taxon>
        <taxon>Pseudomonadota</taxon>
        <taxon>Gammaproteobacteria</taxon>
        <taxon>Alteromonadales</taxon>
        <taxon>Alteromonadaceae</taxon>
        <taxon>Alteromonas/Salinimonas group</taxon>
        <taxon>Alteromonas</taxon>
    </lineage>
</organism>
<dbReference type="Pfam" id="PF03968">
    <property type="entry name" value="LptD_N"/>
    <property type="match status" value="1"/>
</dbReference>
<dbReference type="EMBL" id="PVNP01000206">
    <property type="protein sequence ID" value="PRO71430.1"/>
    <property type="molecule type" value="Genomic_DNA"/>
</dbReference>
<evidence type="ECO:0000313" key="8">
    <source>
        <dbReference type="Proteomes" id="UP000238949"/>
    </source>
</evidence>
<dbReference type="InterPro" id="IPR014340">
    <property type="entry name" value="LptA"/>
</dbReference>
<reference evidence="8" key="1">
    <citation type="journal article" date="2020" name="Int. J. Syst. Evol. Microbiol.">
        <title>Alteromonas alba sp. nov., a marine bacterium isolated from the seawater of the West Pacific Ocean.</title>
        <authorList>
            <person name="Sun C."/>
            <person name="Wu Y.-H."/>
            <person name="Xamxidin M."/>
            <person name="Cheng H."/>
            <person name="Xu X.-W."/>
        </authorList>
    </citation>
    <scope>NUCLEOTIDE SEQUENCE [LARGE SCALE GENOMIC DNA]</scope>
    <source>
        <strain evidence="8">190</strain>
    </source>
</reference>
<dbReference type="InterPro" id="IPR005653">
    <property type="entry name" value="OstA-like_N"/>
</dbReference>
<feature type="domain" description="Organic solvent tolerance-like N-terminal" evidence="6">
    <location>
        <begin position="34"/>
        <end position="143"/>
    </location>
</feature>
<name>A0A2S9V4Q5_9ALTE</name>
<dbReference type="InterPro" id="IPR052037">
    <property type="entry name" value="LPS_export_LptA"/>
</dbReference>
<evidence type="ECO:0000313" key="7">
    <source>
        <dbReference type="EMBL" id="PRO71430.1"/>
    </source>
</evidence>
<feature type="chain" id="PRO_5015794780" description="Lipopolysaccharide export system protein LptA" evidence="4">
    <location>
        <begin position="24"/>
        <end position="190"/>
    </location>
</feature>
<evidence type="ECO:0000256" key="5">
    <source>
        <dbReference type="SAM" id="MobiDB-lite"/>
    </source>
</evidence>
<feature type="compositionally biased region" description="Basic and acidic residues" evidence="5">
    <location>
        <begin position="170"/>
        <end position="179"/>
    </location>
</feature>
<evidence type="ECO:0000256" key="1">
    <source>
        <dbReference type="ARBA" id="ARBA00022448"/>
    </source>
</evidence>
<accession>A0A2S9V4Q5</accession>
<dbReference type="NCBIfam" id="TIGR03002">
    <property type="entry name" value="outer_YhbN_LptA"/>
    <property type="match status" value="1"/>
</dbReference>
<keyword evidence="2 4" id="KW-0732">Signal</keyword>
<comment type="caution">
    <text evidence="7">The sequence shown here is derived from an EMBL/GenBank/DDBJ whole genome shotgun (WGS) entry which is preliminary data.</text>
</comment>
<dbReference type="HAMAP" id="MF_01914">
    <property type="entry name" value="LPS_assembly_LptA"/>
    <property type="match status" value="1"/>
</dbReference>
<dbReference type="Gene3D" id="2.60.450.10">
    <property type="entry name" value="Lipopolysaccharide (LPS) transport protein A like domain"/>
    <property type="match status" value="1"/>
</dbReference>
<feature type="region of interest" description="Disordered" evidence="5">
    <location>
        <begin position="170"/>
        <end position="190"/>
    </location>
</feature>
<dbReference type="Proteomes" id="UP000238949">
    <property type="component" value="Unassembled WGS sequence"/>
</dbReference>
<dbReference type="PANTHER" id="PTHR36504">
    <property type="entry name" value="LIPOPOLYSACCHARIDE EXPORT SYSTEM PROTEIN LPTA"/>
    <property type="match status" value="1"/>
</dbReference>
<keyword evidence="8" id="KW-1185">Reference proteome</keyword>
<dbReference type="GO" id="GO:0009279">
    <property type="term" value="C:cell outer membrane"/>
    <property type="evidence" value="ECO:0007669"/>
    <property type="project" value="TreeGrafter"/>
</dbReference>
<dbReference type="GO" id="GO:0015920">
    <property type="term" value="P:lipopolysaccharide transport"/>
    <property type="evidence" value="ECO:0007669"/>
    <property type="project" value="UniProtKB-UniRule"/>
</dbReference>
<evidence type="ECO:0000256" key="4">
    <source>
        <dbReference type="HAMAP-Rule" id="MF_01914"/>
    </source>
</evidence>
<comment type="subcellular location">
    <subcellularLocation>
        <location evidence="4">Periplasm</location>
    </subcellularLocation>
</comment>
<keyword evidence="3 4" id="KW-0574">Periplasm</keyword>
<dbReference type="GO" id="GO:0030288">
    <property type="term" value="C:outer membrane-bounded periplasmic space"/>
    <property type="evidence" value="ECO:0007669"/>
    <property type="project" value="TreeGrafter"/>
</dbReference>
<comment type="function">
    <text evidence="4">Involved in the assembly of lipopolysaccharide (LPS). Required for the translocation of LPS from the inner membrane to the outer membrane. May form a bridge between the inner membrane and the outer membrane, via interactions with LptC and LptD, thereby facilitating LPS transfer across the periplasm.</text>
</comment>
<protein>
    <recommendedName>
        <fullName evidence="4">Lipopolysaccharide export system protein LptA</fullName>
    </recommendedName>
</protein>
<comment type="subunit">
    <text evidence="4">Component of the lipopolysaccharide transport and assembly complex.</text>
</comment>
<dbReference type="OrthoDB" id="5599500at2"/>
<evidence type="ECO:0000256" key="2">
    <source>
        <dbReference type="ARBA" id="ARBA00022729"/>
    </source>
</evidence>
<sequence precursor="true">MCKRLIPLLTSLSLTLSPAVVMAAKSDFKKDIEVFSESQFLDGKNKKSILIDNVQVTQGSLSIKADRVEVEAGGGKGKEIFIATGKPAVYSQTLDDGRVVEARAFEIRYEVANRTISLAGDAELNQNTSVVKGETIVYDMEKEQLKATGDGSGSEDGRVRTVFSLEDIEAVRDESKASDSTDDQQDNDNE</sequence>
<dbReference type="GO" id="GO:0001530">
    <property type="term" value="F:lipopolysaccharide binding"/>
    <property type="evidence" value="ECO:0007669"/>
    <property type="project" value="InterPro"/>
</dbReference>
<feature type="compositionally biased region" description="Acidic residues" evidence="5">
    <location>
        <begin position="180"/>
        <end position="190"/>
    </location>
</feature>
<keyword evidence="1 4" id="KW-0813">Transport</keyword>
<evidence type="ECO:0000259" key="6">
    <source>
        <dbReference type="Pfam" id="PF03968"/>
    </source>
</evidence>